<accession>A0ACD6AK31</accession>
<dbReference type="EnsemblPlants" id="AVESA.00010b.r2.7DG1373620.1">
    <property type="protein sequence ID" value="AVESA.00010b.r2.7DG1373620.1.CDS.1"/>
    <property type="gene ID" value="AVESA.00010b.r2.7DG1373620"/>
</dbReference>
<proteinExistence type="predicted"/>
<organism evidence="1 2">
    <name type="scientific">Avena sativa</name>
    <name type="common">Oat</name>
    <dbReference type="NCBI Taxonomy" id="4498"/>
    <lineage>
        <taxon>Eukaryota</taxon>
        <taxon>Viridiplantae</taxon>
        <taxon>Streptophyta</taxon>
        <taxon>Embryophyta</taxon>
        <taxon>Tracheophyta</taxon>
        <taxon>Spermatophyta</taxon>
        <taxon>Magnoliopsida</taxon>
        <taxon>Liliopsida</taxon>
        <taxon>Poales</taxon>
        <taxon>Poaceae</taxon>
        <taxon>BOP clade</taxon>
        <taxon>Pooideae</taxon>
        <taxon>Poodae</taxon>
        <taxon>Poeae</taxon>
        <taxon>Poeae Chloroplast Group 1 (Aveneae type)</taxon>
        <taxon>Aveninae</taxon>
        <taxon>Avena</taxon>
    </lineage>
</organism>
<dbReference type="Proteomes" id="UP001732700">
    <property type="component" value="Chromosome 7D"/>
</dbReference>
<sequence length="433" mass="49822">MKYLGLPLSVSRLKRIHFQPLEDKVAAKLVPWVGKHVTMAGRSCLVKSVLTSVVTYFIAVLDVPIEVLAKIDSLRRAYLWAACDKVTGGKCKVNWDLVCKPKDKGGLGILNLKKFATALRLRWLWQEWKNEDKPWVGLGSPCTTKDHDLFAAATTVIVGDGEKVLFWEASWLDGMRPKDVAPLIFEISRKKKCSVLCALHNDFWVSQINTQNGLSLEHLEQFYKLWEKLVNVSLHPQRPDAISWKLTNDGLYSAKSAYNMQFLGLTTSLMPPLVWKPWATPKCKFFAWLVLQNRVWTADRLARRGWPNCGLCKLCNQRLESAAHLLFKCRFSIRIWNKLKLWLGLHQIDTALWQQFHSVKEWWKKAIHKKGPHRKALASLTMLVSWELWKERNARVFRGHSVTVDMMVTKIKNEARLWCFAGAKALSSLIFCE</sequence>
<evidence type="ECO:0000313" key="1">
    <source>
        <dbReference type="EnsemblPlants" id="AVESA.00010b.r2.7DG1373620.1.CDS.1"/>
    </source>
</evidence>
<reference evidence="1" key="1">
    <citation type="submission" date="2021-05" db="EMBL/GenBank/DDBJ databases">
        <authorList>
            <person name="Scholz U."/>
            <person name="Mascher M."/>
            <person name="Fiebig A."/>
        </authorList>
    </citation>
    <scope>NUCLEOTIDE SEQUENCE [LARGE SCALE GENOMIC DNA]</scope>
</reference>
<keyword evidence="2" id="KW-1185">Reference proteome</keyword>
<evidence type="ECO:0000313" key="2">
    <source>
        <dbReference type="Proteomes" id="UP001732700"/>
    </source>
</evidence>
<name>A0ACD6AK31_AVESA</name>
<protein>
    <submittedName>
        <fullName evidence="1">Uncharacterized protein</fullName>
    </submittedName>
</protein>
<reference evidence="1" key="2">
    <citation type="submission" date="2025-09" db="UniProtKB">
        <authorList>
            <consortium name="EnsemblPlants"/>
        </authorList>
    </citation>
    <scope>IDENTIFICATION</scope>
</reference>